<dbReference type="STRING" id="76728.AQ490_00360"/>
<dbReference type="Proteomes" id="UP000050867">
    <property type="component" value="Unassembled WGS sequence"/>
</dbReference>
<evidence type="ECO:0000313" key="3">
    <source>
        <dbReference type="Proteomes" id="UP000050867"/>
    </source>
</evidence>
<feature type="domain" description="DUF397" evidence="1">
    <location>
        <begin position="4"/>
        <end position="56"/>
    </location>
</feature>
<evidence type="ECO:0000259" key="1">
    <source>
        <dbReference type="Pfam" id="PF04149"/>
    </source>
</evidence>
<reference evidence="2 3" key="1">
    <citation type="submission" date="2015-10" db="EMBL/GenBank/DDBJ databases">
        <title>Draft genome sequence of pyrrolomycin-producing Streptomyces vitaminophilus.</title>
        <authorList>
            <person name="Graham D.E."/>
            <person name="Mahan K.M."/>
            <person name="Klingeman D.M."/>
            <person name="Hettich R.L."/>
            <person name="Parry R.J."/>
        </authorList>
    </citation>
    <scope>NUCLEOTIDE SEQUENCE [LARGE SCALE GENOMIC DNA]</scope>
    <source>
        <strain evidence="2 3">ATCC 31673</strain>
    </source>
</reference>
<dbReference type="RefSeq" id="WP_018383281.1">
    <property type="nucleotide sequence ID" value="NZ_LLZU01000001.1"/>
</dbReference>
<dbReference type="InterPro" id="IPR007278">
    <property type="entry name" value="DUF397"/>
</dbReference>
<dbReference type="Pfam" id="PF04149">
    <property type="entry name" value="DUF397"/>
    <property type="match status" value="1"/>
</dbReference>
<keyword evidence="3" id="KW-1185">Reference proteome</keyword>
<evidence type="ECO:0000313" key="2">
    <source>
        <dbReference type="EMBL" id="KRV51261.1"/>
    </source>
</evidence>
<comment type="caution">
    <text evidence="2">The sequence shown here is derived from an EMBL/GenBank/DDBJ whole genome shotgun (WGS) entry which is preliminary data.</text>
</comment>
<name>A0A0T6LZ07_WENVI</name>
<accession>A0A0T6LZ07</accession>
<dbReference type="AlphaFoldDB" id="A0A0T6LZ07"/>
<dbReference type="OrthoDB" id="3436866at2"/>
<dbReference type="eggNOG" id="COG3039">
    <property type="taxonomic scope" value="Bacteria"/>
</dbReference>
<proteinExistence type="predicted"/>
<gene>
    <name evidence="2" type="ORF">AQ490_00360</name>
</gene>
<dbReference type="EMBL" id="LLZU01000001">
    <property type="protein sequence ID" value="KRV51261.1"/>
    <property type="molecule type" value="Genomic_DNA"/>
</dbReference>
<protein>
    <recommendedName>
        <fullName evidence="1">DUF397 domain-containing protein</fullName>
    </recommendedName>
</protein>
<sequence length="66" mass="7181">MPDLNWKKSSYSERASSCLYLAATPDGTIKLRESDAPEVVLTTRSATLGALIRGIKAGEFDHLRTA</sequence>
<organism evidence="2 3">
    <name type="scientific">Wenjunlia vitaminophila</name>
    <name type="common">Streptomyces vitaminophilus</name>
    <dbReference type="NCBI Taxonomy" id="76728"/>
    <lineage>
        <taxon>Bacteria</taxon>
        <taxon>Bacillati</taxon>
        <taxon>Actinomycetota</taxon>
        <taxon>Actinomycetes</taxon>
        <taxon>Kitasatosporales</taxon>
        <taxon>Streptomycetaceae</taxon>
        <taxon>Wenjunlia</taxon>
    </lineage>
</organism>